<keyword evidence="3" id="KW-0813">Transport</keyword>
<dbReference type="PROSITE" id="PS50294">
    <property type="entry name" value="WD_REPEATS_REGION"/>
    <property type="match status" value="1"/>
</dbReference>
<dbReference type="GO" id="GO:0005198">
    <property type="term" value="F:structural molecule activity"/>
    <property type="evidence" value="ECO:0007669"/>
    <property type="project" value="InterPro"/>
</dbReference>
<dbReference type="GO" id="GO:0035859">
    <property type="term" value="C:Seh1-associated complex"/>
    <property type="evidence" value="ECO:0007669"/>
    <property type="project" value="TreeGrafter"/>
</dbReference>
<evidence type="ECO:0000256" key="5">
    <source>
        <dbReference type="ARBA" id="ARBA00022737"/>
    </source>
</evidence>
<keyword evidence="14" id="KW-1185">Reference proteome</keyword>
<evidence type="ECO:0000313" key="14">
    <source>
        <dbReference type="Proteomes" id="UP000799536"/>
    </source>
</evidence>
<dbReference type="AlphaFoldDB" id="A0A9P4JB79"/>
<dbReference type="SMART" id="SM00320">
    <property type="entry name" value="WD40"/>
    <property type="match status" value="4"/>
</dbReference>
<dbReference type="GO" id="GO:0034198">
    <property type="term" value="P:cellular response to amino acid starvation"/>
    <property type="evidence" value="ECO:0007669"/>
    <property type="project" value="TreeGrafter"/>
</dbReference>
<evidence type="ECO:0000256" key="8">
    <source>
        <dbReference type="ARBA" id="ARBA00023010"/>
    </source>
</evidence>
<evidence type="ECO:0000256" key="4">
    <source>
        <dbReference type="ARBA" id="ARBA00022574"/>
    </source>
</evidence>
<feature type="repeat" description="WD" evidence="11">
    <location>
        <begin position="57"/>
        <end position="100"/>
    </location>
</feature>
<evidence type="ECO:0000256" key="6">
    <source>
        <dbReference type="ARBA" id="ARBA00022816"/>
    </source>
</evidence>
<comment type="subcellular location">
    <subcellularLocation>
        <location evidence="1">Nucleus</location>
        <location evidence="1">Nuclear pore complex</location>
    </subcellularLocation>
</comment>
<dbReference type="GO" id="GO:0031080">
    <property type="term" value="C:nuclear pore outer ring"/>
    <property type="evidence" value="ECO:0007669"/>
    <property type="project" value="TreeGrafter"/>
</dbReference>
<keyword evidence="8" id="KW-0811">Translocation</keyword>
<dbReference type="Proteomes" id="UP000799536">
    <property type="component" value="Unassembled WGS sequence"/>
</dbReference>
<evidence type="ECO:0000256" key="11">
    <source>
        <dbReference type="PROSITE-ProRule" id="PRU00221"/>
    </source>
</evidence>
<keyword evidence="5" id="KW-0677">Repeat</keyword>
<dbReference type="Gene3D" id="2.130.10.10">
    <property type="entry name" value="YVTN repeat-like/Quinoprotein amine dehydrogenase"/>
    <property type="match status" value="1"/>
</dbReference>
<accession>A0A9P4JB79</accession>
<dbReference type="Pfam" id="PF00400">
    <property type="entry name" value="WD40"/>
    <property type="match status" value="2"/>
</dbReference>
<dbReference type="EMBL" id="ML994419">
    <property type="protein sequence ID" value="KAF2196321.1"/>
    <property type="molecule type" value="Genomic_DNA"/>
</dbReference>
<dbReference type="PROSITE" id="PS50082">
    <property type="entry name" value="WD_REPEATS_2"/>
    <property type="match status" value="2"/>
</dbReference>
<evidence type="ECO:0000256" key="1">
    <source>
        <dbReference type="ARBA" id="ARBA00004567"/>
    </source>
</evidence>
<keyword evidence="4 11" id="KW-0853">WD repeat</keyword>
<sequence>MASSSGFTTSSHGHFDNVLAVHVNYFGLRKVTGSSDHRIHVYDRKDANDSWSLTEKWRAHDAEVTDVKWNAPFMGEVLGSIGEDGRCKIWQEDPTEQVNSGRRFKLIANIGSPTHMPFMCLDFKNIDHETWLGVITRDGRLIVYEPADQGNLNDWGIMAEQWVCSNNPPDRTEEVGFKVAFHQEKLPCWTAVKAGLDRRSISMAVAAMRNVLIYRTDKARKFYLAAELKGARDIIRDVAWAGGSMRGTDIIATASKDGTIRIYEISIPQPNKPAAAGGVSPEGPAADPSAASPRAGGQKKNAPSGIGAGLAGASKLPEAHREHDVPGRVTHVVRMVDEIVGAHGGAVSRVAFSQLGDLLVTAGDDGVVRSWKKAADDHWKEYAEINAAVE</sequence>
<dbReference type="InterPro" id="IPR036322">
    <property type="entry name" value="WD40_repeat_dom_sf"/>
</dbReference>
<dbReference type="PANTHER" id="PTHR11024">
    <property type="entry name" value="NUCLEAR PORE COMPLEX PROTEIN SEC13 / SEH1 FAMILY MEMBER"/>
    <property type="match status" value="1"/>
</dbReference>
<dbReference type="GO" id="GO:0051028">
    <property type="term" value="P:mRNA transport"/>
    <property type="evidence" value="ECO:0007669"/>
    <property type="project" value="UniProtKB-KW"/>
</dbReference>
<feature type="repeat" description="WD" evidence="11">
    <location>
        <begin position="340"/>
        <end position="372"/>
    </location>
</feature>
<feature type="region of interest" description="Disordered" evidence="12">
    <location>
        <begin position="271"/>
        <end position="311"/>
    </location>
</feature>
<evidence type="ECO:0000256" key="12">
    <source>
        <dbReference type="SAM" id="MobiDB-lite"/>
    </source>
</evidence>
<protein>
    <submittedName>
        <fullName evidence="13">WD40 repeat-like protein</fullName>
    </submittedName>
</protein>
<dbReference type="PANTHER" id="PTHR11024:SF3">
    <property type="entry name" value="NUCLEOPORIN SEH1"/>
    <property type="match status" value="1"/>
</dbReference>
<evidence type="ECO:0000256" key="7">
    <source>
        <dbReference type="ARBA" id="ARBA00022927"/>
    </source>
</evidence>
<gene>
    <name evidence="13" type="ORF">GQ43DRAFT_264296</name>
</gene>
<keyword evidence="7" id="KW-0653">Protein transport</keyword>
<feature type="compositionally biased region" description="Low complexity" evidence="12">
    <location>
        <begin position="281"/>
        <end position="296"/>
    </location>
</feature>
<reference evidence="13" key="1">
    <citation type="journal article" date="2020" name="Stud. Mycol.">
        <title>101 Dothideomycetes genomes: a test case for predicting lifestyles and emergence of pathogens.</title>
        <authorList>
            <person name="Haridas S."/>
            <person name="Albert R."/>
            <person name="Binder M."/>
            <person name="Bloem J."/>
            <person name="Labutti K."/>
            <person name="Salamov A."/>
            <person name="Andreopoulos B."/>
            <person name="Baker S."/>
            <person name="Barry K."/>
            <person name="Bills G."/>
            <person name="Bluhm B."/>
            <person name="Cannon C."/>
            <person name="Castanera R."/>
            <person name="Culley D."/>
            <person name="Daum C."/>
            <person name="Ezra D."/>
            <person name="Gonzalez J."/>
            <person name="Henrissat B."/>
            <person name="Kuo A."/>
            <person name="Liang C."/>
            <person name="Lipzen A."/>
            <person name="Lutzoni F."/>
            <person name="Magnuson J."/>
            <person name="Mondo S."/>
            <person name="Nolan M."/>
            <person name="Ohm R."/>
            <person name="Pangilinan J."/>
            <person name="Park H.-J."/>
            <person name="Ramirez L."/>
            <person name="Alfaro M."/>
            <person name="Sun H."/>
            <person name="Tritt A."/>
            <person name="Yoshinaga Y."/>
            <person name="Zwiers L.-H."/>
            <person name="Turgeon B."/>
            <person name="Goodwin S."/>
            <person name="Spatafora J."/>
            <person name="Crous P."/>
            <person name="Grigoriev I."/>
        </authorList>
    </citation>
    <scope>NUCLEOTIDE SEQUENCE</scope>
    <source>
        <strain evidence="13">ATCC 74209</strain>
    </source>
</reference>
<dbReference type="InterPro" id="IPR001680">
    <property type="entry name" value="WD40_rpt"/>
</dbReference>
<dbReference type="InterPro" id="IPR037363">
    <property type="entry name" value="Sec13/Seh1_fam"/>
</dbReference>
<dbReference type="OrthoDB" id="5566198at2759"/>
<comment type="similarity">
    <text evidence="2">Belongs to the WD repeat SEC13 family.</text>
</comment>
<evidence type="ECO:0000256" key="2">
    <source>
        <dbReference type="ARBA" id="ARBA00010102"/>
    </source>
</evidence>
<keyword evidence="10" id="KW-0539">Nucleus</keyword>
<dbReference type="GO" id="GO:0015031">
    <property type="term" value="P:protein transport"/>
    <property type="evidence" value="ECO:0007669"/>
    <property type="project" value="UniProtKB-KW"/>
</dbReference>
<proteinExistence type="inferred from homology"/>
<comment type="caution">
    <text evidence="13">The sequence shown here is derived from an EMBL/GenBank/DDBJ whole genome shotgun (WGS) entry which is preliminary data.</text>
</comment>
<name>A0A9P4JB79_9PLEO</name>
<evidence type="ECO:0000256" key="3">
    <source>
        <dbReference type="ARBA" id="ARBA00022448"/>
    </source>
</evidence>
<evidence type="ECO:0000313" key="13">
    <source>
        <dbReference type="EMBL" id="KAF2196321.1"/>
    </source>
</evidence>
<keyword evidence="6" id="KW-0509">mRNA transport</keyword>
<organism evidence="13 14">
    <name type="scientific">Delitschia confertaspora ATCC 74209</name>
    <dbReference type="NCBI Taxonomy" id="1513339"/>
    <lineage>
        <taxon>Eukaryota</taxon>
        <taxon>Fungi</taxon>
        <taxon>Dikarya</taxon>
        <taxon>Ascomycota</taxon>
        <taxon>Pezizomycotina</taxon>
        <taxon>Dothideomycetes</taxon>
        <taxon>Pleosporomycetidae</taxon>
        <taxon>Pleosporales</taxon>
        <taxon>Delitschiaceae</taxon>
        <taxon>Delitschia</taxon>
    </lineage>
</organism>
<dbReference type="SUPFAM" id="SSF50978">
    <property type="entry name" value="WD40 repeat-like"/>
    <property type="match status" value="1"/>
</dbReference>
<evidence type="ECO:0000256" key="10">
    <source>
        <dbReference type="ARBA" id="ARBA00023242"/>
    </source>
</evidence>
<evidence type="ECO:0000256" key="9">
    <source>
        <dbReference type="ARBA" id="ARBA00023132"/>
    </source>
</evidence>
<dbReference type="GO" id="GO:1904263">
    <property type="term" value="P:positive regulation of TORC1 signaling"/>
    <property type="evidence" value="ECO:0007669"/>
    <property type="project" value="TreeGrafter"/>
</dbReference>
<keyword evidence="9" id="KW-0906">Nuclear pore complex</keyword>
<dbReference type="InterPro" id="IPR015943">
    <property type="entry name" value="WD40/YVTN_repeat-like_dom_sf"/>
</dbReference>